<proteinExistence type="predicted"/>
<organism evidence="1 2">
    <name type="scientific">Brassica napus</name>
    <name type="common">Rape</name>
    <dbReference type="NCBI Taxonomy" id="3708"/>
    <lineage>
        <taxon>Eukaryota</taxon>
        <taxon>Viridiplantae</taxon>
        <taxon>Streptophyta</taxon>
        <taxon>Embryophyta</taxon>
        <taxon>Tracheophyta</taxon>
        <taxon>Spermatophyta</taxon>
        <taxon>Magnoliopsida</taxon>
        <taxon>eudicotyledons</taxon>
        <taxon>Gunneridae</taxon>
        <taxon>Pentapetalae</taxon>
        <taxon>rosids</taxon>
        <taxon>malvids</taxon>
        <taxon>Brassicales</taxon>
        <taxon>Brassicaceae</taxon>
        <taxon>Brassiceae</taxon>
        <taxon>Brassica</taxon>
    </lineage>
</organism>
<reference evidence="1 2" key="1">
    <citation type="submission" date="2021-05" db="EMBL/GenBank/DDBJ databases">
        <title>Genome Assembly of Synthetic Allotetraploid Brassica napus Reveals Homoeologous Exchanges between Subgenomes.</title>
        <authorList>
            <person name="Davis J.T."/>
        </authorList>
    </citation>
    <scope>NUCLEOTIDE SEQUENCE [LARGE SCALE GENOMIC DNA]</scope>
    <source>
        <strain evidence="2">cv. Da-Ae</strain>
        <tissue evidence="1">Seedling</tissue>
    </source>
</reference>
<dbReference type="Proteomes" id="UP000824890">
    <property type="component" value="Unassembled WGS sequence"/>
</dbReference>
<gene>
    <name evidence="1" type="ORF">HID58_056486</name>
</gene>
<keyword evidence="2" id="KW-1185">Reference proteome</keyword>
<evidence type="ECO:0000313" key="1">
    <source>
        <dbReference type="EMBL" id="KAH0894057.1"/>
    </source>
</evidence>
<dbReference type="EMBL" id="JAGKQM010000013">
    <property type="protein sequence ID" value="KAH0894057.1"/>
    <property type="molecule type" value="Genomic_DNA"/>
</dbReference>
<comment type="caution">
    <text evidence="1">The sequence shown here is derived from an EMBL/GenBank/DDBJ whole genome shotgun (WGS) entry which is preliminary data.</text>
</comment>
<sequence length="141" mass="15532">MGFVVLLALSHSTKTVTALHITTLSIFTIMSHRYMRAEKGKAMANNTTLRKPLVKVPESDISELIERNKFTLIGRVTNPAIQKTRALKGNADRMTGKGPAITHRLTRAGHVGQTIEEREEMRITSVSPNVNPTTTSVTPLL</sequence>
<protein>
    <submittedName>
        <fullName evidence="1">Uncharacterized protein</fullName>
    </submittedName>
</protein>
<accession>A0ABQ8ANF6</accession>
<name>A0ABQ8ANF6_BRANA</name>
<evidence type="ECO:0000313" key="2">
    <source>
        <dbReference type="Proteomes" id="UP000824890"/>
    </source>
</evidence>